<keyword evidence="2" id="KW-1003">Cell membrane</keyword>
<evidence type="ECO:0000259" key="16">
    <source>
        <dbReference type="PROSITE" id="PS50268"/>
    </source>
</evidence>
<feature type="domain" description="Cadherin" evidence="16">
    <location>
        <begin position="89"/>
        <end position="196"/>
    </location>
</feature>
<dbReference type="GO" id="GO:0005737">
    <property type="term" value="C:cytoplasm"/>
    <property type="evidence" value="ECO:0007669"/>
    <property type="project" value="TreeGrafter"/>
</dbReference>
<protein>
    <submittedName>
        <fullName evidence="18">Cadherin-3</fullName>
    </submittedName>
</protein>
<dbReference type="GO" id="GO:0000902">
    <property type="term" value="P:cell morphogenesis"/>
    <property type="evidence" value="ECO:0007669"/>
    <property type="project" value="TreeGrafter"/>
</dbReference>
<dbReference type="Gene3D" id="4.10.900.10">
    <property type="entry name" value="TCF3-CBD (Catenin binding domain)"/>
    <property type="match status" value="1"/>
</dbReference>
<dbReference type="PROSITE" id="PS00232">
    <property type="entry name" value="CADHERIN_1"/>
    <property type="match status" value="2"/>
</dbReference>
<dbReference type="PROSITE" id="PS50268">
    <property type="entry name" value="CADHERIN_2"/>
    <property type="match status" value="4"/>
</dbReference>
<feature type="domain" description="Cadherin" evidence="16">
    <location>
        <begin position="310"/>
        <end position="421"/>
    </location>
</feature>
<dbReference type="PANTHER" id="PTHR24027:SF446">
    <property type="entry name" value="CADHERIN-3"/>
    <property type="match status" value="1"/>
</dbReference>
<evidence type="ECO:0000256" key="15">
    <source>
        <dbReference type="SAM" id="SignalP"/>
    </source>
</evidence>
<dbReference type="OrthoDB" id="6079678at2759"/>
<dbReference type="GO" id="GO:0034332">
    <property type="term" value="P:adherens junction organization"/>
    <property type="evidence" value="ECO:0007669"/>
    <property type="project" value="TreeGrafter"/>
</dbReference>
<gene>
    <name evidence="18" type="primary">CDH3</name>
</gene>
<dbReference type="CDD" id="cd11304">
    <property type="entry name" value="Cadherin_repeat"/>
    <property type="match status" value="3"/>
</dbReference>
<dbReference type="PRINTS" id="PR00205">
    <property type="entry name" value="CADHERIN"/>
</dbReference>
<dbReference type="FunFam" id="2.60.40.60:FF:000022">
    <property type="entry name" value="Cadherin 2"/>
    <property type="match status" value="1"/>
</dbReference>
<dbReference type="AlphaFoldDB" id="A0A6P8QT80"/>
<evidence type="ECO:0000256" key="11">
    <source>
        <dbReference type="ARBA" id="ARBA00037319"/>
    </source>
</evidence>
<dbReference type="InterPro" id="IPR002126">
    <property type="entry name" value="Cadherin-like_dom"/>
</dbReference>
<feature type="transmembrane region" description="Helical" evidence="14">
    <location>
        <begin position="636"/>
        <end position="662"/>
    </location>
</feature>
<evidence type="ECO:0000256" key="13">
    <source>
        <dbReference type="RuleBase" id="RU003318"/>
    </source>
</evidence>
<dbReference type="InterPro" id="IPR015919">
    <property type="entry name" value="Cadherin-like_sf"/>
</dbReference>
<dbReference type="GO" id="GO:0007043">
    <property type="term" value="P:cell-cell junction assembly"/>
    <property type="evidence" value="ECO:0007669"/>
    <property type="project" value="TreeGrafter"/>
</dbReference>
<dbReference type="GeneID" id="117359848"/>
<evidence type="ECO:0000256" key="5">
    <source>
        <dbReference type="ARBA" id="ARBA00022737"/>
    </source>
</evidence>
<dbReference type="FunFam" id="2.60.40.60:FF:000027">
    <property type="entry name" value="Cadherin 2"/>
    <property type="match status" value="1"/>
</dbReference>
<keyword evidence="4" id="KW-0479">Metal-binding</keyword>
<dbReference type="InParanoid" id="A0A6P8QT80"/>
<dbReference type="GO" id="GO:0016477">
    <property type="term" value="P:cell migration"/>
    <property type="evidence" value="ECO:0007669"/>
    <property type="project" value="TreeGrafter"/>
</dbReference>
<feature type="domain" description="Cadherin" evidence="16">
    <location>
        <begin position="422"/>
        <end position="529"/>
    </location>
</feature>
<dbReference type="CTD" id="1001"/>
<dbReference type="GO" id="GO:0005509">
    <property type="term" value="F:calcium ion binding"/>
    <property type="evidence" value="ECO:0007669"/>
    <property type="project" value="UniProtKB-UniRule"/>
</dbReference>
<comment type="subcellular location">
    <subcellularLocation>
        <location evidence="1 13">Cell membrane</location>
        <topology evidence="1 13">Single-pass type I membrane protein</topology>
    </subcellularLocation>
</comment>
<sequence length="813" mass="90040">MSVRCFGLLCLLLQVGRGSEARDPRDDVLDSEGVRFRDRQGLVKPQDVDKLSTLVTEKIKGHLSAKKSTEFPVLTFSHSSHGLRRRKRDWVIPPISVSENERGTFPKILVQIRSNKDKQTKIFYSITGQGADTPPEGVFIIERLTGVIYVTRPLDREEMSKYTLLSHAVSENGKPIEDPMDIIVKVTDQNDNRPQFTQQLFRGSIREGVLPGTSVMEVSATDKDDSENTNNGIIAYSILNQEPKQPAEHMFTINPETGLISVIASGLDRERVREYNLTVQAADMEGKGLSTTASVVIEIVDANDNAPVFTPSQYVAEVPENKPDIEVHRLSMVDLDEPKSEAWNAVYRIVKGDEGGLFSVITDPETNEGILTTAKGLDFESKQQHILHVTVENQVPFTVTLATSTATVSVTVLDVNEAPVFRPPVTRVDIEEDLPLGRNIASLVAEDPDTQQNQIIRYRIGNDPAGWLVINPETGIVTGKGNLDRESHFVKNSTYSAIILAVDNGSPPATGSGTLVLYLLDVNDNGPEPNPRNITVCNQNSQPQILRIIDKDLPPNTSPFTFALSHGSDVNWAAEIVGDTVVLKLLQKLEQGDYNIYLQLFDNQNKDQLTVLGARVCNCEGQIVTDTCPNRRSEDFIPSTVLIVLGSLLALLILLLLLLLLLRRRRRVVKEPLLLPEDDTRDNIFYYGEEGGGEEDQDYDLSQLHRGLDARPEVTRNDVIPTLMPLPQYRPRPANPDEIGDFIDENLKAADNDPTAPPYDSLLVFDYEGSASEAASLSSLNSSGSDGDQDYDCLNDWGPRFKKLADMYGGEED</sequence>
<evidence type="ECO:0000256" key="3">
    <source>
        <dbReference type="ARBA" id="ARBA00022692"/>
    </source>
</evidence>
<evidence type="ECO:0000256" key="1">
    <source>
        <dbReference type="ARBA" id="ARBA00004251"/>
    </source>
</evidence>
<dbReference type="Pfam" id="PF01049">
    <property type="entry name" value="CADH_Y-type_LIR"/>
    <property type="match status" value="1"/>
</dbReference>
<keyword evidence="7 13" id="KW-0130">Cell adhesion</keyword>
<dbReference type="GO" id="GO:0016339">
    <property type="term" value="P:calcium-dependent cell-cell adhesion via plasma membrane cell adhesion molecules"/>
    <property type="evidence" value="ECO:0007669"/>
    <property type="project" value="TreeGrafter"/>
</dbReference>
<evidence type="ECO:0000256" key="7">
    <source>
        <dbReference type="ARBA" id="ARBA00022889"/>
    </source>
</evidence>
<dbReference type="SMART" id="SM00112">
    <property type="entry name" value="CA"/>
    <property type="match status" value="4"/>
</dbReference>
<evidence type="ECO:0000256" key="10">
    <source>
        <dbReference type="ARBA" id="ARBA00023180"/>
    </source>
</evidence>
<dbReference type="GO" id="GO:0008013">
    <property type="term" value="F:beta-catenin binding"/>
    <property type="evidence" value="ECO:0007669"/>
    <property type="project" value="TreeGrafter"/>
</dbReference>
<dbReference type="PANTHER" id="PTHR24027">
    <property type="entry name" value="CADHERIN-23"/>
    <property type="match status" value="1"/>
</dbReference>
<feature type="chain" id="PRO_5027739474" evidence="15">
    <location>
        <begin position="22"/>
        <end position="813"/>
    </location>
</feature>
<keyword evidence="10" id="KW-0325">Glycoprotein</keyword>
<dbReference type="GO" id="GO:0005912">
    <property type="term" value="C:adherens junction"/>
    <property type="evidence" value="ECO:0007669"/>
    <property type="project" value="TreeGrafter"/>
</dbReference>
<evidence type="ECO:0000256" key="4">
    <source>
        <dbReference type="ARBA" id="ARBA00022723"/>
    </source>
</evidence>
<evidence type="ECO:0000256" key="8">
    <source>
        <dbReference type="ARBA" id="ARBA00022989"/>
    </source>
</evidence>
<evidence type="ECO:0000256" key="12">
    <source>
        <dbReference type="PROSITE-ProRule" id="PRU00043"/>
    </source>
</evidence>
<dbReference type="GO" id="GO:0045296">
    <property type="term" value="F:cadherin binding"/>
    <property type="evidence" value="ECO:0007669"/>
    <property type="project" value="TreeGrafter"/>
</dbReference>
<keyword evidence="6 12" id="KW-0106">Calcium</keyword>
<proteinExistence type="predicted"/>
<dbReference type="FunFam" id="2.60.40.60:FF:000019">
    <property type="entry name" value="Cadherin 2"/>
    <property type="match status" value="1"/>
</dbReference>
<dbReference type="InterPro" id="IPR000233">
    <property type="entry name" value="Cadherin_Y-type_LIR"/>
</dbReference>
<organism evidence="17 18">
    <name type="scientific">Geotrypetes seraphini</name>
    <name type="common">Gaboon caecilian</name>
    <name type="synonym">Caecilia seraphini</name>
    <dbReference type="NCBI Taxonomy" id="260995"/>
    <lineage>
        <taxon>Eukaryota</taxon>
        <taxon>Metazoa</taxon>
        <taxon>Chordata</taxon>
        <taxon>Craniata</taxon>
        <taxon>Vertebrata</taxon>
        <taxon>Euteleostomi</taxon>
        <taxon>Amphibia</taxon>
        <taxon>Gymnophiona</taxon>
        <taxon>Geotrypetes</taxon>
    </lineage>
</organism>
<evidence type="ECO:0000256" key="9">
    <source>
        <dbReference type="ARBA" id="ARBA00023136"/>
    </source>
</evidence>
<dbReference type="Proteomes" id="UP000515159">
    <property type="component" value="Chromosome 4"/>
</dbReference>
<dbReference type="GO" id="GO:0007156">
    <property type="term" value="P:homophilic cell adhesion via plasma membrane adhesion molecules"/>
    <property type="evidence" value="ECO:0007669"/>
    <property type="project" value="InterPro"/>
</dbReference>
<dbReference type="InterPro" id="IPR020894">
    <property type="entry name" value="Cadherin_CS"/>
</dbReference>
<evidence type="ECO:0000256" key="6">
    <source>
        <dbReference type="ARBA" id="ARBA00022837"/>
    </source>
</evidence>
<dbReference type="SUPFAM" id="SSF49313">
    <property type="entry name" value="Cadherin-like"/>
    <property type="match status" value="5"/>
</dbReference>
<dbReference type="FunFam" id="4.10.900.10:FF:000001">
    <property type="entry name" value="Cadherin 2"/>
    <property type="match status" value="1"/>
</dbReference>
<reference evidence="18" key="1">
    <citation type="submission" date="2025-08" db="UniProtKB">
        <authorList>
            <consortium name="RefSeq"/>
        </authorList>
    </citation>
    <scope>IDENTIFICATION</scope>
</reference>
<feature type="domain" description="Cadherin" evidence="16">
    <location>
        <begin position="197"/>
        <end position="309"/>
    </location>
</feature>
<accession>A0A6P8QT80</accession>
<evidence type="ECO:0000313" key="17">
    <source>
        <dbReference type="Proteomes" id="UP000515159"/>
    </source>
</evidence>
<keyword evidence="9 14" id="KW-0472">Membrane</keyword>
<dbReference type="InterPro" id="IPR039808">
    <property type="entry name" value="Cadherin"/>
</dbReference>
<dbReference type="RefSeq" id="XP_033799115.1">
    <property type="nucleotide sequence ID" value="XM_033943224.1"/>
</dbReference>
<keyword evidence="15" id="KW-0732">Signal</keyword>
<dbReference type="Pfam" id="PF00028">
    <property type="entry name" value="Cadherin"/>
    <property type="match status" value="4"/>
</dbReference>
<feature type="signal peptide" evidence="15">
    <location>
        <begin position="1"/>
        <end position="21"/>
    </location>
</feature>
<keyword evidence="5" id="KW-0677">Repeat</keyword>
<name>A0A6P8QT80_GEOSA</name>
<dbReference type="InterPro" id="IPR027397">
    <property type="entry name" value="Catenin-bd_sf"/>
</dbReference>
<dbReference type="Gene3D" id="2.60.40.60">
    <property type="entry name" value="Cadherins"/>
    <property type="match status" value="5"/>
</dbReference>
<evidence type="ECO:0000256" key="14">
    <source>
        <dbReference type="SAM" id="Phobius"/>
    </source>
</evidence>
<evidence type="ECO:0000256" key="2">
    <source>
        <dbReference type="ARBA" id="ARBA00022475"/>
    </source>
</evidence>
<keyword evidence="17" id="KW-1185">Reference proteome</keyword>
<comment type="function">
    <text evidence="11">Cadherins are calcium-dependent cell adhesion proteins. They preferentially interact with themselves in a homophilic manner in connecting cells; cadherins may thus contribute to the sorting of heterogeneous cell types.</text>
</comment>
<dbReference type="GO" id="GO:0016342">
    <property type="term" value="C:catenin complex"/>
    <property type="evidence" value="ECO:0007669"/>
    <property type="project" value="TreeGrafter"/>
</dbReference>
<dbReference type="FunFam" id="2.60.40.60:FF:000031">
    <property type="entry name" value="Cadherin 3"/>
    <property type="match status" value="1"/>
</dbReference>
<keyword evidence="3 13" id="KW-0812">Transmembrane</keyword>
<dbReference type="KEGG" id="gsh:117359848"/>
<keyword evidence="8 14" id="KW-1133">Transmembrane helix</keyword>
<evidence type="ECO:0000313" key="18">
    <source>
        <dbReference type="RefSeq" id="XP_033799115.1"/>
    </source>
</evidence>
<dbReference type="GO" id="GO:0044331">
    <property type="term" value="P:cell-cell adhesion mediated by cadherin"/>
    <property type="evidence" value="ECO:0007669"/>
    <property type="project" value="TreeGrafter"/>
</dbReference>
<dbReference type="FunFam" id="2.60.40.60:FF:000011">
    <property type="entry name" value="Cadherin 1"/>
    <property type="match status" value="1"/>
</dbReference>